<protein>
    <submittedName>
        <fullName evidence="1">Uncharacterized protein</fullName>
    </submittedName>
</protein>
<dbReference type="Proteomes" id="UP000664859">
    <property type="component" value="Unassembled WGS sequence"/>
</dbReference>
<evidence type="ECO:0000313" key="1">
    <source>
        <dbReference type="EMBL" id="KAG5183625.1"/>
    </source>
</evidence>
<accession>A0A836CEL3</accession>
<sequence>MDKAEIHAIVDEVQVAITKKLDDIRDATDYVCTAVEAQTKINISLAQVMATHGARCCRLSRRYANQATQQHWPASGLTKAGLTSSDTPWSADETPLTLYRLEELLAFYGLHYRGPAVNRWSSSASSNVEALRAMARALARFLCE</sequence>
<proteinExistence type="predicted"/>
<evidence type="ECO:0000313" key="2">
    <source>
        <dbReference type="Proteomes" id="UP000664859"/>
    </source>
</evidence>
<dbReference type="EMBL" id="JAFCMP010000196">
    <property type="protein sequence ID" value="KAG5183625.1"/>
    <property type="molecule type" value="Genomic_DNA"/>
</dbReference>
<reference evidence="1" key="1">
    <citation type="submission" date="2021-02" db="EMBL/GenBank/DDBJ databases">
        <title>First Annotated Genome of the Yellow-green Alga Tribonema minus.</title>
        <authorList>
            <person name="Mahan K.M."/>
        </authorList>
    </citation>
    <scope>NUCLEOTIDE SEQUENCE</scope>
    <source>
        <strain evidence="1">UTEX B ZZ1240</strain>
    </source>
</reference>
<organism evidence="1 2">
    <name type="scientific">Tribonema minus</name>
    <dbReference type="NCBI Taxonomy" id="303371"/>
    <lineage>
        <taxon>Eukaryota</taxon>
        <taxon>Sar</taxon>
        <taxon>Stramenopiles</taxon>
        <taxon>Ochrophyta</taxon>
        <taxon>PX clade</taxon>
        <taxon>Xanthophyceae</taxon>
        <taxon>Tribonematales</taxon>
        <taxon>Tribonemataceae</taxon>
        <taxon>Tribonema</taxon>
    </lineage>
</organism>
<keyword evidence="2" id="KW-1185">Reference proteome</keyword>
<comment type="caution">
    <text evidence="1">The sequence shown here is derived from an EMBL/GenBank/DDBJ whole genome shotgun (WGS) entry which is preliminary data.</text>
</comment>
<name>A0A836CEL3_9STRA</name>
<dbReference type="AlphaFoldDB" id="A0A836CEL3"/>
<gene>
    <name evidence="1" type="ORF">JKP88DRAFT_255744</name>
</gene>